<accession>A0A2K1J596</accession>
<evidence type="ECO:0000256" key="1">
    <source>
        <dbReference type="SAM" id="SignalP"/>
    </source>
</evidence>
<dbReference type="Proteomes" id="UP000006727">
    <property type="component" value="Chromosome 17"/>
</dbReference>
<dbReference type="RefSeq" id="XP_073396496.1">
    <property type="nucleotide sequence ID" value="XM_073540395.1"/>
</dbReference>
<dbReference type="GeneID" id="112294071"/>
<dbReference type="RefSeq" id="XP_024399972.1">
    <property type="nucleotide sequence ID" value="XM_024544204.2"/>
</dbReference>
<dbReference type="PANTHER" id="PTHR35512">
    <property type="entry name" value="OS11G0550900 PROTEIN"/>
    <property type="match status" value="1"/>
</dbReference>
<feature type="chain" id="PRO_5044576297" evidence="1">
    <location>
        <begin position="19"/>
        <end position="246"/>
    </location>
</feature>
<dbReference type="PANTHER" id="PTHR35512:SF1">
    <property type="entry name" value="OS11G0550900 PROTEIN"/>
    <property type="match status" value="1"/>
</dbReference>
<dbReference type="EMBL" id="ABEU02000017">
    <property type="protein sequence ID" value="PNR36680.1"/>
    <property type="molecule type" value="Genomic_DNA"/>
</dbReference>
<evidence type="ECO:0000313" key="3">
    <source>
        <dbReference type="EnsemblPlants" id="Pp3c17_23420V3.1"/>
    </source>
</evidence>
<dbReference type="PaxDb" id="3218-PP1S68_224V6.1"/>
<organism evidence="2">
    <name type="scientific">Physcomitrium patens</name>
    <name type="common">Spreading-leaved earth moss</name>
    <name type="synonym">Physcomitrella patens</name>
    <dbReference type="NCBI Taxonomy" id="3218"/>
    <lineage>
        <taxon>Eukaryota</taxon>
        <taxon>Viridiplantae</taxon>
        <taxon>Streptophyta</taxon>
        <taxon>Embryophyta</taxon>
        <taxon>Bryophyta</taxon>
        <taxon>Bryophytina</taxon>
        <taxon>Bryopsida</taxon>
        <taxon>Funariidae</taxon>
        <taxon>Funariales</taxon>
        <taxon>Funariaceae</taxon>
        <taxon>Physcomitrium</taxon>
    </lineage>
</organism>
<dbReference type="EnsemblPlants" id="Pp3c17_23420V3.2">
    <property type="protein sequence ID" value="Pp3c17_23420V3.2"/>
    <property type="gene ID" value="Pp3c17_23420"/>
</dbReference>
<dbReference type="AlphaFoldDB" id="A0A2K1J596"/>
<keyword evidence="4" id="KW-1185">Reference proteome</keyword>
<dbReference type="Gramene" id="Pp3c17_23420V3.4">
    <property type="protein sequence ID" value="Pp3c17_23420V3.4"/>
    <property type="gene ID" value="Pp3c17_23420"/>
</dbReference>
<reference evidence="2 4" key="2">
    <citation type="journal article" date="2018" name="Plant J.">
        <title>The Physcomitrella patens chromosome-scale assembly reveals moss genome structure and evolution.</title>
        <authorList>
            <person name="Lang D."/>
            <person name="Ullrich K.K."/>
            <person name="Murat F."/>
            <person name="Fuchs J."/>
            <person name="Jenkins J."/>
            <person name="Haas F.B."/>
            <person name="Piednoel M."/>
            <person name="Gundlach H."/>
            <person name="Van Bel M."/>
            <person name="Meyberg R."/>
            <person name="Vives C."/>
            <person name="Morata J."/>
            <person name="Symeonidi A."/>
            <person name="Hiss M."/>
            <person name="Muchero W."/>
            <person name="Kamisugi Y."/>
            <person name="Saleh O."/>
            <person name="Blanc G."/>
            <person name="Decker E.L."/>
            <person name="van Gessel N."/>
            <person name="Grimwood J."/>
            <person name="Hayes R.D."/>
            <person name="Graham S.W."/>
            <person name="Gunter L.E."/>
            <person name="McDaniel S.F."/>
            <person name="Hoernstein S.N.W."/>
            <person name="Larsson A."/>
            <person name="Li F.W."/>
            <person name="Perroud P.F."/>
            <person name="Phillips J."/>
            <person name="Ranjan P."/>
            <person name="Rokshar D.S."/>
            <person name="Rothfels C.J."/>
            <person name="Schneider L."/>
            <person name="Shu S."/>
            <person name="Stevenson D.W."/>
            <person name="Thummler F."/>
            <person name="Tillich M."/>
            <person name="Villarreal Aguilar J.C."/>
            <person name="Widiez T."/>
            <person name="Wong G.K."/>
            <person name="Wymore A."/>
            <person name="Zhang Y."/>
            <person name="Zimmer A.D."/>
            <person name="Quatrano R.S."/>
            <person name="Mayer K.F.X."/>
            <person name="Goodstein D."/>
            <person name="Casacuberta J.M."/>
            <person name="Vandepoele K."/>
            <person name="Reski R."/>
            <person name="Cuming A.C."/>
            <person name="Tuskan G.A."/>
            <person name="Maumus F."/>
            <person name="Salse J."/>
            <person name="Schmutz J."/>
            <person name="Rensing S.A."/>
        </authorList>
    </citation>
    <scope>NUCLEOTIDE SEQUENCE [LARGE SCALE GENOMIC DNA]</scope>
    <source>
        <strain evidence="3 4">cv. Gransden 2004</strain>
    </source>
</reference>
<dbReference type="EnsemblPlants" id="Pp3c17_23420V3.3">
    <property type="protein sequence ID" value="Pp3c17_23420V3.3"/>
    <property type="gene ID" value="Pp3c17_23420"/>
</dbReference>
<dbReference type="OMA" id="QHNPEFN"/>
<feature type="signal peptide" evidence="1">
    <location>
        <begin position="1"/>
        <end position="18"/>
    </location>
</feature>
<reference evidence="3" key="3">
    <citation type="submission" date="2020-12" db="UniProtKB">
        <authorList>
            <consortium name="EnsemblPlants"/>
        </authorList>
    </citation>
    <scope>IDENTIFICATION</scope>
</reference>
<gene>
    <name evidence="3" type="primary">LOC112294071</name>
    <name evidence="2" type="ORF">PHYPA_022531</name>
</gene>
<dbReference type="OrthoDB" id="45251at2759"/>
<dbReference type="EnsemblPlants" id="Pp3c17_23420V3.4">
    <property type="protein sequence ID" value="Pp3c17_23420V3.4"/>
    <property type="gene ID" value="Pp3c17_23420"/>
</dbReference>
<dbReference type="Gramene" id="Pp3c17_23420V3.3">
    <property type="protein sequence ID" value="Pp3c17_23420V3.3"/>
    <property type="gene ID" value="Pp3c17_23420"/>
</dbReference>
<protein>
    <submittedName>
        <fullName evidence="2 3">Uncharacterized protein</fullName>
    </submittedName>
</protein>
<proteinExistence type="predicted"/>
<reference evidence="2 4" key="1">
    <citation type="journal article" date="2008" name="Science">
        <title>The Physcomitrella genome reveals evolutionary insights into the conquest of land by plants.</title>
        <authorList>
            <person name="Rensing S."/>
            <person name="Lang D."/>
            <person name="Zimmer A."/>
            <person name="Terry A."/>
            <person name="Salamov A."/>
            <person name="Shapiro H."/>
            <person name="Nishiyama T."/>
            <person name="Perroud P.-F."/>
            <person name="Lindquist E."/>
            <person name="Kamisugi Y."/>
            <person name="Tanahashi T."/>
            <person name="Sakakibara K."/>
            <person name="Fujita T."/>
            <person name="Oishi K."/>
            <person name="Shin-I T."/>
            <person name="Kuroki Y."/>
            <person name="Toyoda A."/>
            <person name="Suzuki Y."/>
            <person name="Hashimoto A."/>
            <person name="Yamaguchi K."/>
            <person name="Sugano A."/>
            <person name="Kohara Y."/>
            <person name="Fujiyama A."/>
            <person name="Anterola A."/>
            <person name="Aoki S."/>
            <person name="Ashton N."/>
            <person name="Barbazuk W.B."/>
            <person name="Barker E."/>
            <person name="Bennetzen J."/>
            <person name="Bezanilla M."/>
            <person name="Blankenship R."/>
            <person name="Cho S.H."/>
            <person name="Dutcher S."/>
            <person name="Estelle M."/>
            <person name="Fawcett J.A."/>
            <person name="Gundlach H."/>
            <person name="Hanada K."/>
            <person name="Heyl A."/>
            <person name="Hicks K.A."/>
            <person name="Hugh J."/>
            <person name="Lohr M."/>
            <person name="Mayer K."/>
            <person name="Melkozernov A."/>
            <person name="Murata T."/>
            <person name="Nelson D."/>
            <person name="Pils B."/>
            <person name="Prigge M."/>
            <person name="Reiss B."/>
            <person name="Renner T."/>
            <person name="Rombauts S."/>
            <person name="Rushton P."/>
            <person name="Sanderfoot A."/>
            <person name="Schween G."/>
            <person name="Shiu S.-H."/>
            <person name="Stueber K."/>
            <person name="Theodoulou F.L."/>
            <person name="Tu H."/>
            <person name="Van de Peer Y."/>
            <person name="Verrier P.J."/>
            <person name="Waters E."/>
            <person name="Wood A."/>
            <person name="Yang L."/>
            <person name="Cove D."/>
            <person name="Cuming A."/>
            <person name="Hasebe M."/>
            <person name="Lucas S."/>
            <person name="Mishler D.B."/>
            <person name="Reski R."/>
            <person name="Grigoriev I."/>
            <person name="Quatrano R.S."/>
            <person name="Boore J.L."/>
        </authorList>
    </citation>
    <scope>NUCLEOTIDE SEQUENCE [LARGE SCALE GENOMIC DNA]</scope>
    <source>
        <strain evidence="3 4">cv. Gransden 2004</strain>
    </source>
</reference>
<dbReference type="Gramene" id="Pp3c17_23420V3.2">
    <property type="protein sequence ID" value="Pp3c17_23420V3.2"/>
    <property type="gene ID" value="Pp3c17_23420"/>
</dbReference>
<dbReference type="Gramene" id="Pp3c17_23420V3.1">
    <property type="protein sequence ID" value="Pp3c17_23420V3.1"/>
    <property type="gene ID" value="Pp3c17_23420"/>
</dbReference>
<keyword evidence="1" id="KW-0732">Signal</keyword>
<name>A0A2K1J596_PHYPA</name>
<dbReference type="EnsemblPlants" id="Pp3c17_23420V3.1">
    <property type="protein sequence ID" value="Pp3c17_23420V3.1"/>
    <property type="gene ID" value="Pp3c17_23420"/>
</dbReference>
<evidence type="ECO:0000313" key="2">
    <source>
        <dbReference type="EMBL" id="PNR36680.1"/>
    </source>
</evidence>
<evidence type="ECO:0000313" key="4">
    <source>
        <dbReference type="Proteomes" id="UP000006727"/>
    </source>
</evidence>
<sequence length="246" mass="25920">MVFGFSWGEVALILGASAALFGPKDIVIIGRAAGRLTGKAVGYIQNARGHIAPIMHKSEINTVHKELRETMAQLEAIRHEMRTGISIMSPGPMTSRVLDSALESSGKEHRPSLDQLASVTHPISGPTRQVSPTQIVLQMENLQAASKQDRSTGIVTPASTVSAFSSTKGTPVNLASSIQAPSKLSDGIVGKTSVQELVVLPISAVEAGLLPSKQEPISGGADIVLASIVERKVAFQSKSFLEHGEI</sequence>